<dbReference type="EMBL" id="JAENIM010000043">
    <property type="protein sequence ID" value="MBK1792124.1"/>
    <property type="molecule type" value="Genomic_DNA"/>
</dbReference>
<comment type="caution">
    <text evidence="1">The sequence shown here is derived from an EMBL/GenBank/DDBJ whole genome shotgun (WGS) entry which is preliminary data.</text>
</comment>
<accession>A0A8J7MHN2</accession>
<sequence length="198" mass="22577">MKRLWSGSVLFVVLVMAKMMKSPVANHKEMKHVVLDKGLIAFKCVETGGIFIPAGSYWSWLDQQPERLPHREPMAGIAPPIIDSKHAKICPETGTVMMRCAVGHGFDFSIDRSLKGSIWLDAGEWEALKQRNFHDELHLIFSAPWQQAVRNEEIYAERRERMKSQLGEDLLSQLDDLKASLRDHAARDLALSYLLHED</sequence>
<reference evidence="1" key="1">
    <citation type="submission" date="2021-01" db="EMBL/GenBank/DDBJ databases">
        <title>Modified the classification status of verrucomicrobia.</title>
        <authorList>
            <person name="Feng X."/>
        </authorList>
    </citation>
    <scope>NUCLEOTIDE SEQUENCE</scope>
    <source>
        <strain evidence="1">_KCTC 22039</strain>
    </source>
</reference>
<evidence type="ECO:0000313" key="1">
    <source>
        <dbReference type="EMBL" id="MBK1792124.1"/>
    </source>
</evidence>
<evidence type="ECO:0000313" key="2">
    <source>
        <dbReference type="Proteomes" id="UP000624703"/>
    </source>
</evidence>
<keyword evidence="2" id="KW-1185">Reference proteome</keyword>
<organism evidence="1 2">
    <name type="scientific">Persicirhabdus sediminis</name>
    <dbReference type="NCBI Taxonomy" id="454144"/>
    <lineage>
        <taxon>Bacteria</taxon>
        <taxon>Pseudomonadati</taxon>
        <taxon>Verrucomicrobiota</taxon>
        <taxon>Verrucomicrobiia</taxon>
        <taxon>Verrucomicrobiales</taxon>
        <taxon>Verrucomicrobiaceae</taxon>
        <taxon>Persicirhabdus</taxon>
    </lineage>
</organism>
<protein>
    <submittedName>
        <fullName evidence="1">Uncharacterized protein</fullName>
    </submittedName>
</protein>
<dbReference type="AlphaFoldDB" id="A0A8J7MHN2"/>
<dbReference type="Proteomes" id="UP000624703">
    <property type="component" value="Unassembled WGS sequence"/>
</dbReference>
<proteinExistence type="predicted"/>
<gene>
    <name evidence="1" type="ORF">JIN82_13260</name>
</gene>
<name>A0A8J7MHN2_9BACT</name>
<dbReference type="RefSeq" id="WP_200312138.1">
    <property type="nucleotide sequence ID" value="NZ_JAENIM010000043.1"/>
</dbReference>